<reference evidence="2 3" key="1">
    <citation type="submission" date="2020-08" db="EMBL/GenBank/DDBJ databases">
        <title>Genomic Encyclopedia of Type Strains, Phase IV (KMG-IV): sequencing the most valuable type-strain genomes for metagenomic binning, comparative biology and taxonomic classification.</title>
        <authorList>
            <person name="Goeker M."/>
        </authorList>
    </citation>
    <scope>NUCLEOTIDE SEQUENCE [LARGE SCALE GENOMIC DNA]</scope>
    <source>
        <strain evidence="2 3">DSM 27939</strain>
    </source>
</reference>
<dbReference type="EMBL" id="JACHFL010000001">
    <property type="protein sequence ID" value="MBB5361185.1"/>
    <property type="molecule type" value="Genomic_DNA"/>
</dbReference>
<name>A0A7W8ND28_9DEIO</name>
<evidence type="ECO:0000313" key="3">
    <source>
        <dbReference type="Proteomes" id="UP000552709"/>
    </source>
</evidence>
<keyword evidence="3" id="KW-1185">Reference proteome</keyword>
<dbReference type="RefSeq" id="WP_184127275.1">
    <property type="nucleotide sequence ID" value="NZ_JACHFL010000001.1"/>
</dbReference>
<evidence type="ECO:0008006" key="4">
    <source>
        <dbReference type="Google" id="ProtNLM"/>
    </source>
</evidence>
<feature type="signal peptide" evidence="1">
    <location>
        <begin position="1"/>
        <end position="21"/>
    </location>
</feature>
<keyword evidence="1" id="KW-0732">Signal</keyword>
<dbReference type="AlphaFoldDB" id="A0A7W8ND28"/>
<protein>
    <recommendedName>
        <fullName evidence="4">Lipoprotein</fullName>
    </recommendedName>
</protein>
<evidence type="ECO:0000313" key="2">
    <source>
        <dbReference type="EMBL" id="MBB5361185.1"/>
    </source>
</evidence>
<evidence type="ECO:0000256" key="1">
    <source>
        <dbReference type="SAM" id="SignalP"/>
    </source>
</evidence>
<feature type="chain" id="PRO_5030892341" description="Lipoprotein" evidence="1">
    <location>
        <begin position="22"/>
        <end position="129"/>
    </location>
</feature>
<accession>A0A7W8ND28</accession>
<organism evidence="2 3">
    <name type="scientific">Deinococcus humi</name>
    <dbReference type="NCBI Taxonomy" id="662880"/>
    <lineage>
        <taxon>Bacteria</taxon>
        <taxon>Thermotogati</taxon>
        <taxon>Deinococcota</taxon>
        <taxon>Deinococci</taxon>
        <taxon>Deinococcales</taxon>
        <taxon>Deinococcaceae</taxon>
        <taxon>Deinococcus</taxon>
    </lineage>
</organism>
<dbReference type="PROSITE" id="PS51257">
    <property type="entry name" value="PROKAR_LIPOPROTEIN"/>
    <property type="match status" value="1"/>
</dbReference>
<gene>
    <name evidence="2" type="ORF">HNQ08_000256</name>
</gene>
<sequence>MKRLLLLCALTMTACAPIAQLAQPDESARLTQDGLSLLVSNPGPESLTGDPSRNIPGGVLTVDGLGLTPDDQAKQWCMLNSSARWDCFVPEVKAGERVLVTFTSGVINDAMFTGYRASRGAVPVVLMLK</sequence>
<comment type="caution">
    <text evidence="2">The sequence shown here is derived from an EMBL/GenBank/DDBJ whole genome shotgun (WGS) entry which is preliminary data.</text>
</comment>
<proteinExistence type="predicted"/>
<dbReference type="Proteomes" id="UP000552709">
    <property type="component" value="Unassembled WGS sequence"/>
</dbReference>